<evidence type="ECO:0000256" key="1">
    <source>
        <dbReference type="SAM" id="MobiDB-lite"/>
    </source>
</evidence>
<evidence type="ECO:0000313" key="2">
    <source>
        <dbReference type="EMBL" id="KAB0348303.1"/>
    </source>
</evidence>
<evidence type="ECO:0008006" key="4">
    <source>
        <dbReference type="Google" id="ProtNLM"/>
    </source>
</evidence>
<protein>
    <recommendedName>
        <fullName evidence="4">Tectonin beta-propeller repeat-containing protein 2</fullName>
    </recommendedName>
</protein>
<feature type="compositionally biased region" description="Low complexity" evidence="1">
    <location>
        <begin position="426"/>
        <end position="440"/>
    </location>
</feature>
<keyword evidence="3" id="KW-1185">Reference proteome</keyword>
<dbReference type="Gene3D" id="2.130.10.10">
    <property type="entry name" value="YVTN repeat-like/Quinoprotein amine dehydrogenase"/>
    <property type="match status" value="1"/>
</dbReference>
<feature type="compositionally biased region" description="Polar residues" evidence="1">
    <location>
        <begin position="448"/>
        <end position="482"/>
    </location>
</feature>
<feature type="region of interest" description="Disordered" evidence="1">
    <location>
        <begin position="664"/>
        <end position="719"/>
    </location>
</feature>
<feature type="compositionally biased region" description="Acidic residues" evidence="1">
    <location>
        <begin position="550"/>
        <end position="561"/>
    </location>
</feature>
<feature type="compositionally biased region" description="Low complexity" evidence="1">
    <location>
        <begin position="351"/>
        <end position="377"/>
    </location>
</feature>
<comment type="caution">
    <text evidence="2">The sequence shown here is derived from an EMBL/GenBank/DDBJ whole genome shotgun (WGS) entry which is preliminary data.</text>
</comment>
<name>A0A5N3VH15_MUNMU</name>
<proteinExistence type="predicted"/>
<evidence type="ECO:0000313" key="3">
    <source>
        <dbReference type="Proteomes" id="UP000326458"/>
    </source>
</evidence>
<organism evidence="2 3">
    <name type="scientific">Muntiacus muntjak</name>
    <name type="common">Barking deer</name>
    <name type="synonym">Indian muntjac</name>
    <dbReference type="NCBI Taxonomy" id="9888"/>
    <lineage>
        <taxon>Eukaryota</taxon>
        <taxon>Metazoa</taxon>
        <taxon>Chordata</taxon>
        <taxon>Craniata</taxon>
        <taxon>Vertebrata</taxon>
        <taxon>Euteleostomi</taxon>
        <taxon>Mammalia</taxon>
        <taxon>Eutheria</taxon>
        <taxon>Laurasiatheria</taxon>
        <taxon>Artiodactyla</taxon>
        <taxon>Ruminantia</taxon>
        <taxon>Pecora</taxon>
        <taxon>Cervidae</taxon>
        <taxon>Muntiacinae</taxon>
        <taxon>Muntiacus</taxon>
    </lineage>
</organism>
<feature type="compositionally biased region" description="Polar residues" evidence="1">
    <location>
        <begin position="708"/>
        <end position="717"/>
    </location>
</feature>
<dbReference type="InterPro" id="IPR009091">
    <property type="entry name" value="RCC1/BLIP-II"/>
</dbReference>
<feature type="region of interest" description="Disordered" evidence="1">
    <location>
        <begin position="416"/>
        <end position="630"/>
    </location>
</feature>
<dbReference type="EMBL" id="VCEA01000002">
    <property type="protein sequence ID" value="KAB0348303.1"/>
    <property type="molecule type" value="Genomic_DNA"/>
</dbReference>
<dbReference type="GO" id="GO:0005737">
    <property type="term" value="C:cytoplasm"/>
    <property type="evidence" value="ECO:0007669"/>
    <property type="project" value="GOC"/>
</dbReference>
<dbReference type="Pfam" id="PF06462">
    <property type="entry name" value="Hyd_WA"/>
    <property type="match status" value="5"/>
</dbReference>
<accession>A0A5N3VH15</accession>
<gene>
    <name evidence="2" type="ORF">FD754_013160</name>
</gene>
<dbReference type="SUPFAM" id="SSF50985">
    <property type="entry name" value="RCC1/BLIP-II"/>
    <property type="match status" value="1"/>
</dbReference>
<feature type="region of interest" description="Disordered" evidence="1">
    <location>
        <begin position="1288"/>
        <end position="1311"/>
    </location>
</feature>
<dbReference type="PANTHER" id="PTHR23287:SF16">
    <property type="entry name" value="TECTONIN BETA-PROPELLER REPEAT-CONTAINING PROTEIN 2"/>
    <property type="match status" value="1"/>
</dbReference>
<dbReference type="InterPro" id="IPR015943">
    <property type="entry name" value="WD40/YVTN_repeat-like_dom_sf"/>
</dbReference>
<feature type="region of interest" description="Disordered" evidence="1">
    <location>
        <begin position="330"/>
        <end position="393"/>
    </location>
</feature>
<dbReference type="GO" id="GO:0032527">
    <property type="term" value="P:protein exit from endoplasmic reticulum"/>
    <property type="evidence" value="ECO:0007669"/>
    <property type="project" value="TreeGrafter"/>
</dbReference>
<dbReference type="SUPFAM" id="SSF50960">
    <property type="entry name" value="TolB, C-terminal domain"/>
    <property type="match status" value="1"/>
</dbReference>
<dbReference type="InterPro" id="IPR006624">
    <property type="entry name" value="Beta-propeller_rpt_TECPR"/>
</dbReference>
<dbReference type="Proteomes" id="UP000326458">
    <property type="component" value="Unassembled WGS sequence"/>
</dbReference>
<sequence>MASVSEPVTFREFCPLYYLLNAIPTRIQKGFRSLVVYLTALDTNGDYIAVGSSIGMLYLYCRQHGQMRKYNFELRRFDVTGIHKNSITALAWSPNGMKLFSGDDKGKIVYSSLDLDQGVCRSHLMLEEPASIVQLDYSQKVLLVSTLQRSLLFHTEERSVRQVGAQPRRSTGKFGACFIPGLCKQSDLTLYASRPGLRLWKADIHGTVQATFILKDVFAGGVKPFELYPRLDSASRGGCSSPEKHLGLVSCFFQEGWVLSWNEYSIYLLDTVNQATIAGLEGSGDIVSVSCTENEIFFLKGDRNIIRISSRPEGLASIVRDGLETSACSEQVHGSRAEKLPAATPSETRLRGSSVASSVASEPRSRSSSLNSTDSGSGLQTAPELGRGGPLTSKRFSVISSEDFDQELVVKPLRVKKKKRTKKTEGGSSTTGPSSLESTPGCECPGDSPQSVSMDLPSVDSSLGSVMDRSSTGSPDQESSLSGEAAGVLPEYSDPEAFSVLEVPLPAPDLLNQGGDGRAEIPLGDGEGGTEPPAGAVSSSWRPPEHVEGSEDIVELEEEPCPADGGPGGAAEARGDGAVQPDGPPGAISEACILDSAPVPSHLSWAPSAEQQLPGATADEGRAEEPPEEQGFLTHVGAPHHLSLSPRHAAPDADTGQMAVVTSERDLGGEGQPPPWASASAAGAQEQPPRDQVLTSSDEEDIYGHGLPSSSSETSVTELGGGCSLQDLRQLGVDDPGLLKADQFAESWMGYSGPGHGILSLVVSEKYLWCLDYKGGLFCSALPGAGLRWQKFEDAVQQVAVSPSGALLWKIEQKSNRAFACGKVTIKGKRHWYEALPQAVFVALSDDTAWIIRTNGDLYLQTGLSVDRPCARAVKVDCPFPLSQVTARNSVVWALTEQRALLYREGVSSFCPEGEQWKCDIVSERQALEPVCITLGDQQSLWALDIRGNLWFRTGVVSKKPQGDDGHWWQVSITDYVVFDQCSLFQTIIHATHSVATAAQVPVEKVADRLRTAFWSQQLQCQPSLLGVNNSGVWISSGKNEFHVARGNLIGTYWNHVVPRGTASATKWAFVLASTAPTKEGSSLWLCQSSKDLCRVSAQHAQSRPSTVQLPPAAEMRAYAACQDALWALDSLGQVFIRTLSASCPTGMHWARLDLSQLGAVKLTSLACGNQHVWACDSRGGVYFRVGTQPLNPSLMLPAWIAIEPPVQVSRGLQACQLALSARTVWARCPNGDLARRYGVSEKNPAGDYWKKIPGNVACVTVTSSDELWAVGPPGYLLQRLTRTFSHSHGAQGSHAATPHPEDLEDEWEVI</sequence>
<dbReference type="SMART" id="SM00706">
    <property type="entry name" value="TECPR"/>
    <property type="match status" value="9"/>
</dbReference>
<feature type="compositionally biased region" description="Low complexity" evidence="1">
    <location>
        <begin position="677"/>
        <end position="687"/>
    </location>
</feature>
<reference evidence="2 3" key="1">
    <citation type="submission" date="2019-06" db="EMBL/GenBank/DDBJ databases">
        <title>Discovery of a novel chromosome fission-fusion reversal in muntjac.</title>
        <authorList>
            <person name="Mudd A.B."/>
            <person name="Bredeson J.V."/>
            <person name="Baum R."/>
            <person name="Hockemeyer D."/>
            <person name="Rokhsar D.S."/>
        </authorList>
    </citation>
    <scope>NUCLEOTIDE SEQUENCE [LARGE SCALE GENOMIC DNA]</scope>
    <source>
        <strain evidence="2">UTSW_UCB_Mm</strain>
        <tissue evidence="2">Fibroblast cell line</tissue>
    </source>
</reference>
<dbReference type="PANTHER" id="PTHR23287">
    <property type="entry name" value="RUBY-EYE2-LIKE PROTEIN"/>
    <property type="match status" value="1"/>
</dbReference>